<proteinExistence type="predicted"/>
<feature type="domain" description="Programmed cell death protein 2 C-terminal" evidence="2">
    <location>
        <begin position="543"/>
        <end position="589"/>
    </location>
</feature>
<feature type="region of interest" description="Disordered" evidence="1">
    <location>
        <begin position="343"/>
        <end position="395"/>
    </location>
</feature>
<gene>
    <name evidence="3" type="ORF">ACHAWU_003452</name>
</gene>
<name>A0ABD3LXA0_9STRA</name>
<feature type="region of interest" description="Disordered" evidence="1">
    <location>
        <begin position="499"/>
        <end position="555"/>
    </location>
</feature>
<evidence type="ECO:0000313" key="4">
    <source>
        <dbReference type="Proteomes" id="UP001530293"/>
    </source>
</evidence>
<sequence>MAAEMVTARPTLAIEIDDDTNNNSCKLKKGSPSPPPQQQQQQQKQCKTNSKHHHQPIGHQSPQWNTWDGGKIGGIPSWLNPRDLPQESPLRCVGPCRRQSGDNSAAVSSSGSAAAAAAAGGGTILQFIAQLYCPADTDTDTNNTAAFHRSIYVFACPTCCSTIANEEEEEMRKKYEEEEGDGGGGETNQIIEMSSMQQHRLSSCVRVLRCQLPLQNEFYPPQCSSTTTTTTTLPYDTVDDDDDDIEHQWLLHTSEHWANSTNNPSLHLCAVCGQRSQGKCPKQQLWFCGKEHQRECLHAWKMMKKKRNEQLKKGNEDGGEEDDVSNLNEYLPSVCHEYELVVEDEPLPPPPPPSTTADTSSHHSNNGNGSNNSTLFSNLTNAAGEGDDDDDDDANLEQSDLNALVAAGAARGGGASMVGVTDPITLAFYDRLAIGGTENDVKDQCLRYCRWPEREREKTVLSNKQKKKVKSKMMMKEKVAGGDVITDDDDDEVIVGPLWLSSRNRPPPSTTTPAATETTTTNSHAEASSSSQASDATTATTITDNHNTNDTTFPPPCQYCGAPRSFEFQIMPQMLYYLLQSSSDETKKNHDKFGTRKLLSDLDKAILFEGQSKIDNGVIDLPSGFMEAHSDAMKSARESLLGVVDKEKQAEVDMDKNTAGGAGGRSLDWGTIAVYTCTASCGSGGVVSKENGAYMEEVAWMQPPL</sequence>
<reference evidence="3 4" key="1">
    <citation type="submission" date="2024-10" db="EMBL/GenBank/DDBJ databases">
        <title>Updated reference genomes for cyclostephanoid diatoms.</title>
        <authorList>
            <person name="Roberts W.R."/>
            <person name="Alverson A.J."/>
        </authorList>
    </citation>
    <scope>NUCLEOTIDE SEQUENCE [LARGE SCALE GENOMIC DNA]</scope>
    <source>
        <strain evidence="3 4">AJA232-27</strain>
    </source>
</reference>
<feature type="domain" description="Programmed cell death protein 2 C-terminal" evidence="2">
    <location>
        <begin position="663"/>
        <end position="702"/>
    </location>
</feature>
<dbReference type="PANTHER" id="PTHR12298">
    <property type="entry name" value="PCDC2 PROGRAMMED CELL DEATH PROTEIN 2 -RELATED"/>
    <property type="match status" value="1"/>
</dbReference>
<feature type="compositionally biased region" description="Low complexity" evidence="1">
    <location>
        <begin position="362"/>
        <end position="381"/>
    </location>
</feature>
<dbReference type="EMBL" id="JALLBG020000306">
    <property type="protein sequence ID" value="KAL3756379.1"/>
    <property type="molecule type" value="Genomic_DNA"/>
</dbReference>
<evidence type="ECO:0000259" key="2">
    <source>
        <dbReference type="Pfam" id="PF04194"/>
    </source>
</evidence>
<dbReference type="InterPro" id="IPR007320">
    <property type="entry name" value="PDCD2_C"/>
</dbReference>
<feature type="compositionally biased region" description="Low complexity" evidence="1">
    <location>
        <begin position="511"/>
        <end position="552"/>
    </location>
</feature>
<accession>A0ABD3LXA0</accession>
<dbReference type="PANTHER" id="PTHR12298:SF4">
    <property type="entry name" value="PROGRAMMED CELL DEATH PROTEIN 2"/>
    <property type="match status" value="1"/>
</dbReference>
<feature type="region of interest" description="Disordered" evidence="1">
    <location>
        <begin position="1"/>
        <end position="83"/>
    </location>
</feature>
<evidence type="ECO:0000313" key="3">
    <source>
        <dbReference type="EMBL" id="KAL3756379.1"/>
    </source>
</evidence>
<protein>
    <recommendedName>
        <fullName evidence="2">Programmed cell death protein 2 C-terminal domain-containing protein</fullName>
    </recommendedName>
</protein>
<feature type="compositionally biased region" description="Acidic residues" evidence="1">
    <location>
        <begin position="385"/>
        <end position="395"/>
    </location>
</feature>
<keyword evidence="4" id="KW-1185">Reference proteome</keyword>
<organism evidence="3 4">
    <name type="scientific">Discostella pseudostelligera</name>
    <dbReference type="NCBI Taxonomy" id="259834"/>
    <lineage>
        <taxon>Eukaryota</taxon>
        <taxon>Sar</taxon>
        <taxon>Stramenopiles</taxon>
        <taxon>Ochrophyta</taxon>
        <taxon>Bacillariophyta</taxon>
        <taxon>Coscinodiscophyceae</taxon>
        <taxon>Thalassiosirophycidae</taxon>
        <taxon>Stephanodiscales</taxon>
        <taxon>Stephanodiscaceae</taxon>
        <taxon>Discostella</taxon>
    </lineage>
</organism>
<dbReference type="AlphaFoldDB" id="A0ABD3LXA0"/>
<comment type="caution">
    <text evidence="3">The sequence shown here is derived from an EMBL/GenBank/DDBJ whole genome shotgun (WGS) entry which is preliminary data.</text>
</comment>
<evidence type="ECO:0000256" key="1">
    <source>
        <dbReference type="SAM" id="MobiDB-lite"/>
    </source>
</evidence>
<dbReference type="Proteomes" id="UP001530293">
    <property type="component" value="Unassembled WGS sequence"/>
</dbReference>
<dbReference type="Pfam" id="PF04194">
    <property type="entry name" value="PDCD2_C"/>
    <property type="match status" value="2"/>
</dbReference>